<dbReference type="AlphaFoldDB" id="A0A9P5TJP2"/>
<organism evidence="1 2">
    <name type="scientific">Gymnopilus junonius</name>
    <name type="common">Spectacular rustgill mushroom</name>
    <name type="synonym">Gymnopilus spectabilis subsp. junonius</name>
    <dbReference type="NCBI Taxonomy" id="109634"/>
    <lineage>
        <taxon>Eukaryota</taxon>
        <taxon>Fungi</taxon>
        <taxon>Dikarya</taxon>
        <taxon>Basidiomycota</taxon>
        <taxon>Agaricomycotina</taxon>
        <taxon>Agaricomycetes</taxon>
        <taxon>Agaricomycetidae</taxon>
        <taxon>Agaricales</taxon>
        <taxon>Agaricineae</taxon>
        <taxon>Hymenogastraceae</taxon>
        <taxon>Gymnopilus</taxon>
    </lineage>
</organism>
<proteinExistence type="predicted"/>
<dbReference type="EMBL" id="JADNYJ010000100">
    <property type="protein sequence ID" value="KAF8885696.1"/>
    <property type="molecule type" value="Genomic_DNA"/>
</dbReference>
<accession>A0A9P5TJP2</accession>
<evidence type="ECO:0008006" key="3">
    <source>
        <dbReference type="Google" id="ProtNLM"/>
    </source>
</evidence>
<evidence type="ECO:0000313" key="2">
    <source>
        <dbReference type="Proteomes" id="UP000724874"/>
    </source>
</evidence>
<name>A0A9P5TJP2_GYMJU</name>
<gene>
    <name evidence="1" type="ORF">CPB84DRAFT_1964700</name>
</gene>
<dbReference type="OrthoDB" id="3830579at2759"/>
<sequence>MPLVEIAWWTPSEAYLADNSIIKPALDFLKTVEGCKHIYSGLSETDTDKTLFLFIVWETYDHHAALMAHPDYPQNVGLGPTAGSEVSVTHVAFTKDVDASLSAPVTEILAMTLQEGKTKEDFLKAGQAIAEQLDLANPKHAPVTWGRTLEDEKKFFTTVGWDSAEVHKEVITSAPLVPSRTELRNAVTFHMSRAKLVKYA</sequence>
<keyword evidence="2" id="KW-1185">Reference proteome</keyword>
<protein>
    <recommendedName>
        <fullName evidence="3">ABM domain-containing protein</fullName>
    </recommendedName>
</protein>
<dbReference type="Gene3D" id="3.30.70.100">
    <property type="match status" value="2"/>
</dbReference>
<dbReference type="Proteomes" id="UP000724874">
    <property type="component" value="Unassembled WGS sequence"/>
</dbReference>
<reference evidence="1" key="1">
    <citation type="submission" date="2020-11" db="EMBL/GenBank/DDBJ databases">
        <authorList>
            <consortium name="DOE Joint Genome Institute"/>
            <person name="Ahrendt S."/>
            <person name="Riley R."/>
            <person name="Andreopoulos W."/>
            <person name="LaButti K."/>
            <person name="Pangilinan J."/>
            <person name="Ruiz-duenas F.J."/>
            <person name="Barrasa J.M."/>
            <person name="Sanchez-Garcia M."/>
            <person name="Camarero S."/>
            <person name="Miyauchi S."/>
            <person name="Serrano A."/>
            <person name="Linde D."/>
            <person name="Babiker R."/>
            <person name="Drula E."/>
            <person name="Ayuso-Fernandez I."/>
            <person name="Pacheco R."/>
            <person name="Padilla G."/>
            <person name="Ferreira P."/>
            <person name="Barriuso J."/>
            <person name="Kellner H."/>
            <person name="Castanera R."/>
            <person name="Alfaro M."/>
            <person name="Ramirez L."/>
            <person name="Pisabarro A.G."/>
            <person name="Kuo A."/>
            <person name="Tritt A."/>
            <person name="Lipzen A."/>
            <person name="He G."/>
            <person name="Yan M."/>
            <person name="Ng V."/>
            <person name="Cullen D."/>
            <person name="Martin F."/>
            <person name="Rosso M.-N."/>
            <person name="Henrissat B."/>
            <person name="Hibbett D."/>
            <person name="Martinez A.T."/>
            <person name="Grigoriev I.V."/>
        </authorList>
    </citation>
    <scope>NUCLEOTIDE SEQUENCE</scope>
    <source>
        <strain evidence="1">AH 44721</strain>
    </source>
</reference>
<comment type="caution">
    <text evidence="1">The sequence shown here is derived from an EMBL/GenBank/DDBJ whole genome shotgun (WGS) entry which is preliminary data.</text>
</comment>
<evidence type="ECO:0000313" key="1">
    <source>
        <dbReference type="EMBL" id="KAF8885696.1"/>
    </source>
</evidence>